<protein>
    <submittedName>
        <fullName evidence="3">Bloom syndrome isogeny</fullName>
    </submittedName>
</protein>
<sequence length="108" mass="12706">MDFKPIVFALLGFSASFIFLFPDFRRRKKRQVAEEKLKIVCETLQEAEERVIRYEERHEKILSQICSYYLVNEKLEEALVGAKDAMNDALEFTVGLRKLQLEIITSYP</sequence>
<keyword evidence="2" id="KW-0812">Transmembrane</keyword>
<feature type="transmembrane region" description="Helical" evidence="2">
    <location>
        <begin position="6"/>
        <end position="24"/>
    </location>
</feature>
<dbReference type="Proteomes" id="UP000594638">
    <property type="component" value="Unassembled WGS sequence"/>
</dbReference>
<reference evidence="3 4" key="1">
    <citation type="submission" date="2019-12" db="EMBL/GenBank/DDBJ databases">
        <authorList>
            <person name="Alioto T."/>
            <person name="Alioto T."/>
            <person name="Gomez Garrido J."/>
        </authorList>
    </citation>
    <scope>NUCLEOTIDE SEQUENCE [LARGE SCALE GENOMIC DNA]</scope>
</reference>
<keyword evidence="2" id="KW-1133">Transmembrane helix</keyword>
<evidence type="ECO:0000313" key="4">
    <source>
        <dbReference type="Proteomes" id="UP000594638"/>
    </source>
</evidence>
<dbReference type="EMBL" id="CACTIH010005991">
    <property type="protein sequence ID" value="CAA3003601.1"/>
    <property type="molecule type" value="Genomic_DNA"/>
</dbReference>
<dbReference type="AlphaFoldDB" id="A0A8S0TDW5"/>
<comment type="caution">
    <text evidence="3">The sequence shown here is derived from an EMBL/GenBank/DDBJ whole genome shotgun (WGS) entry which is preliminary data.</text>
</comment>
<organism evidence="3 4">
    <name type="scientific">Olea europaea subsp. europaea</name>
    <dbReference type="NCBI Taxonomy" id="158383"/>
    <lineage>
        <taxon>Eukaryota</taxon>
        <taxon>Viridiplantae</taxon>
        <taxon>Streptophyta</taxon>
        <taxon>Embryophyta</taxon>
        <taxon>Tracheophyta</taxon>
        <taxon>Spermatophyta</taxon>
        <taxon>Magnoliopsida</taxon>
        <taxon>eudicotyledons</taxon>
        <taxon>Gunneridae</taxon>
        <taxon>Pentapetalae</taxon>
        <taxon>asterids</taxon>
        <taxon>lamiids</taxon>
        <taxon>Lamiales</taxon>
        <taxon>Oleaceae</taxon>
        <taxon>Oleeae</taxon>
        <taxon>Olea</taxon>
    </lineage>
</organism>
<keyword evidence="4" id="KW-1185">Reference proteome</keyword>
<feature type="coiled-coil region" evidence="1">
    <location>
        <begin position="30"/>
        <end position="64"/>
    </location>
</feature>
<evidence type="ECO:0000256" key="2">
    <source>
        <dbReference type="SAM" id="Phobius"/>
    </source>
</evidence>
<dbReference type="Gramene" id="OE9D000858T1">
    <property type="protein sequence ID" value="OE9D000858C1"/>
    <property type="gene ID" value="OE9D000858"/>
</dbReference>
<keyword evidence="2" id="KW-0472">Membrane</keyword>
<accession>A0A8S0TDW5</accession>
<proteinExistence type="predicted"/>
<feature type="non-terminal residue" evidence="3">
    <location>
        <position position="108"/>
    </location>
</feature>
<gene>
    <name evidence="3" type="ORF">OLEA9_D000858</name>
</gene>
<dbReference type="OrthoDB" id="1677215at2759"/>
<evidence type="ECO:0000256" key="1">
    <source>
        <dbReference type="SAM" id="Coils"/>
    </source>
</evidence>
<name>A0A8S0TDW5_OLEEU</name>
<evidence type="ECO:0000313" key="3">
    <source>
        <dbReference type="EMBL" id="CAA3003601.1"/>
    </source>
</evidence>
<keyword evidence="1" id="KW-0175">Coiled coil</keyword>